<accession>A0A0F7LTK1</accession>
<dbReference type="PROSITE" id="PS00061">
    <property type="entry name" value="ADH_SHORT"/>
    <property type="match status" value="1"/>
</dbReference>
<dbReference type="GO" id="GO:0006633">
    <property type="term" value="P:fatty acid biosynthetic process"/>
    <property type="evidence" value="ECO:0007669"/>
    <property type="project" value="TreeGrafter"/>
</dbReference>
<dbReference type="InterPro" id="IPR002347">
    <property type="entry name" value="SDR_fam"/>
</dbReference>
<dbReference type="EMBL" id="CP011104">
    <property type="protein sequence ID" value="AKH65218.1"/>
    <property type="molecule type" value="Genomic_DNA"/>
</dbReference>
<organism evidence="3 4">
    <name type="scientific">Photorhabdus thracensis</name>
    <dbReference type="NCBI Taxonomy" id="230089"/>
    <lineage>
        <taxon>Bacteria</taxon>
        <taxon>Pseudomonadati</taxon>
        <taxon>Pseudomonadota</taxon>
        <taxon>Gammaproteobacteria</taxon>
        <taxon>Enterobacterales</taxon>
        <taxon>Morganellaceae</taxon>
        <taxon>Photorhabdus</taxon>
    </lineage>
</organism>
<dbReference type="PANTHER" id="PTHR42760">
    <property type="entry name" value="SHORT-CHAIN DEHYDROGENASES/REDUCTASES FAMILY MEMBER"/>
    <property type="match status" value="1"/>
</dbReference>
<dbReference type="CDD" id="cd05233">
    <property type="entry name" value="SDR_c"/>
    <property type="match status" value="1"/>
</dbReference>
<dbReference type="PANTHER" id="PTHR42760:SF133">
    <property type="entry name" value="3-OXOACYL-[ACYL-CARRIER-PROTEIN] REDUCTASE"/>
    <property type="match status" value="1"/>
</dbReference>
<evidence type="ECO:0000256" key="1">
    <source>
        <dbReference type="ARBA" id="ARBA00006484"/>
    </source>
</evidence>
<dbReference type="PRINTS" id="PR00080">
    <property type="entry name" value="SDRFAMILY"/>
</dbReference>
<name>A0A0F7LTK1_9GAMM</name>
<dbReference type="SUPFAM" id="SSF51735">
    <property type="entry name" value="NAD(P)-binding Rossmann-fold domains"/>
    <property type="match status" value="1"/>
</dbReference>
<dbReference type="PATRIC" id="fig|230089.6.peg.4400"/>
<dbReference type="STRING" id="230089.VY86_19540"/>
<dbReference type="KEGG" id="ptt:VY86_19540"/>
<dbReference type="Pfam" id="PF13561">
    <property type="entry name" value="adh_short_C2"/>
    <property type="match status" value="1"/>
</dbReference>
<evidence type="ECO:0000313" key="4">
    <source>
        <dbReference type="Proteomes" id="UP000034866"/>
    </source>
</evidence>
<dbReference type="FunFam" id="3.40.50.720:FF:000084">
    <property type="entry name" value="Short-chain dehydrogenase reductase"/>
    <property type="match status" value="1"/>
</dbReference>
<dbReference type="GO" id="GO:0016616">
    <property type="term" value="F:oxidoreductase activity, acting on the CH-OH group of donors, NAD or NADP as acceptor"/>
    <property type="evidence" value="ECO:0007669"/>
    <property type="project" value="TreeGrafter"/>
</dbReference>
<evidence type="ECO:0000256" key="2">
    <source>
        <dbReference type="ARBA" id="ARBA00023002"/>
    </source>
</evidence>
<keyword evidence="4" id="KW-1185">Reference proteome</keyword>
<dbReference type="Gene3D" id="3.40.50.720">
    <property type="entry name" value="NAD(P)-binding Rossmann-like Domain"/>
    <property type="match status" value="1"/>
</dbReference>
<dbReference type="GO" id="GO:0048038">
    <property type="term" value="F:quinone binding"/>
    <property type="evidence" value="ECO:0007669"/>
    <property type="project" value="TreeGrafter"/>
</dbReference>
<dbReference type="InterPro" id="IPR020904">
    <property type="entry name" value="Sc_DH/Rdtase_CS"/>
</dbReference>
<gene>
    <name evidence="3" type="ORF">VY86_19540</name>
</gene>
<reference evidence="3 4" key="1">
    <citation type="journal article" date="2015" name="J. Biotechnol.">
        <title>Complete genome sequence of Photorhabdus temperata subsp. thracensis 39-8(T), an entomopathogenic bacterium for the improved commercial bioinsecticide.</title>
        <authorList>
            <person name="Kwak Y."/>
            <person name="Shin J.H."/>
        </authorList>
    </citation>
    <scope>NUCLEOTIDE SEQUENCE [LARGE SCALE GENOMIC DNA]</scope>
    <source>
        <strain evidence="3 4">DSM 15199</strain>
    </source>
</reference>
<comment type="similarity">
    <text evidence="1">Belongs to the short-chain dehydrogenases/reductases (SDR) family.</text>
</comment>
<keyword evidence="2" id="KW-0560">Oxidoreductase</keyword>
<dbReference type="NCBIfam" id="NF005559">
    <property type="entry name" value="PRK07231.1"/>
    <property type="match status" value="1"/>
</dbReference>
<protein>
    <submittedName>
        <fullName evidence="3">3-ketoacyl-ACP reductase</fullName>
    </submittedName>
</protein>
<dbReference type="InterPro" id="IPR036291">
    <property type="entry name" value="NAD(P)-bd_dom_sf"/>
</dbReference>
<sequence length="260" mass="26941">MRNVMDRMLEGKVVIVTGGASGIGAGIALAAARHGAATVIIGDITDRPREGDTPVAQRLRSMGVEVIFHRSDVTSRSDMDSLVDVSMPFGGVDLMACNAGIALATDGPQISSDDFHKLLTVNLDGVLFGAQAAAEQMMKLGKRGSIVATSSMGSIRTGQLTTAYSTSKAGINMMVAALADAFGPSGIRVNAVCPGLINTALPLSSPEVAKTFDVLRERMPLRRLGEPEEVGNAVVWLGSDLASFVTGVSLLVDGGQTVVL</sequence>
<reference evidence="4" key="2">
    <citation type="submission" date="2015-03" db="EMBL/GenBank/DDBJ databases">
        <title>Genome sequence of Azospirillum thiophilum strain DSM 21654T.</title>
        <authorList>
            <person name="Kwak Y."/>
            <person name="Shin J.-H."/>
        </authorList>
    </citation>
    <scope>NUCLEOTIDE SEQUENCE [LARGE SCALE GENOMIC DNA]</scope>
    <source>
        <strain evidence="4">DSM 15199</strain>
    </source>
</reference>
<dbReference type="PRINTS" id="PR00081">
    <property type="entry name" value="GDHRDH"/>
</dbReference>
<evidence type="ECO:0000313" key="3">
    <source>
        <dbReference type="EMBL" id="AKH65218.1"/>
    </source>
</evidence>
<proteinExistence type="inferred from homology"/>
<dbReference type="Proteomes" id="UP000034866">
    <property type="component" value="Chromosome"/>
</dbReference>
<dbReference type="AlphaFoldDB" id="A0A0F7LTK1"/>